<gene>
    <name evidence="7" type="ORF">METZ01_LOCUS6691</name>
</gene>
<proteinExistence type="inferred from homology"/>
<dbReference type="AlphaFoldDB" id="A0A381NH17"/>
<dbReference type="InterPro" id="IPR045851">
    <property type="entry name" value="AMP-bd_C_sf"/>
</dbReference>
<organism evidence="7">
    <name type="scientific">marine metagenome</name>
    <dbReference type="NCBI Taxonomy" id="408172"/>
    <lineage>
        <taxon>unclassified sequences</taxon>
        <taxon>metagenomes</taxon>
        <taxon>ecological metagenomes</taxon>
    </lineage>
</organism>
<dbReference type="Pfam" id="PF00501">
    <property type="entry name" value="AMP-binding"/>
    <property type="match status" value="1"/>
</dbReference>
<dbReference type="CDD" id="cd05904">
    <property type="entry name" value="4CL"/>
    <property type="match status" value="1"/>
</dbReference>
<dbReference type="InterPro" id="IPR025110">
    <property type="entry name" value="AMP-bd_C"/>
</dbReference>
<dbReference type="Pfam" id="PF13193">
    <property type="entry name" value="AMP-binding_C"/>
    <property type="match status" value="1"/>
</dbReference>
<evidence type="ECO:0000256" key="1">
    <source>
        <dbReference type="ARBA" id="ARBA00006432"/>
    </source>
</evidence>
<evidence type="ECO:0008006" key="8">
    <source>
        <dbReference type="Google" id="ProtNLM"/>
    </source>
</evidence>
<feature type="domain" description="AMP-dependent synthetase/ligase" evidence="5">
    <location>
        <begin position="22"/>
        <end position="381"/>
    </location>
</feature>
<dbReference type="InterPro" id="IPR042099">
    <property type="entry name" value="ANL_N_sf"/>
</dbReference>
<dbReference type="SUPFAM" id="SSF56801">
    <property type="entry name" value="Acetyl-CoA synthetase-like"/>
    <property type="match status" value="1"/>
</dbReference>
<evidence type="ECO:0000259" key="6">
    <source>
        <dbReference type="Pfam" id="PF13193"/>
    </source>
</evidence>
<dbReference type="GO" id="GO:0016405">
    <property type="term" value="F:CoA-ligase activity"/>
    <property type="evidence" value="ECO:0007669"/>
    <property type="project" value="TreeGrafter"/>
</dbReference>
<dbReference type="InterPro" id="IPR020845">
    <property type="entry name" value="AMP-binding_CS"/>
</dbReference>
<keyword evidence="3" id="KW-0547">Nucleotide-binding</keyword>
<dbReference type="EMBL" id="UINC01000353">
    <property type="protein sequence ID" value="SUZ53837.1"/>
    <property type="molecule type" value="Genomic_DNA"/>
</dbReference>
<evidence type="ECO:0000313" key="7">
    <source>
        <dbReference type="EMBL" id="SUZ53837.1"/>
    </source>
</evidence>
<evidence type="ECO:0000256" key="4">
    <source>
        <dbReference type="ARBA" id="ARBA00022840"/>
    </source>
</evidence>
<feature type="domain" description="AMP-binding enzyme C-terminal" evidence="6">
    <location>
        <begin position="432"/>
        <end position="507"/>
    </location>
</feature>
<dbReference type="GO" id="GO:0005524">
    <property type="term" value="F:ATP binding"/>
    <property type="evidence" value="ECO:0007669"/>
    <property type="project" value="UniProtKB-KW"/>
</dbReference>
<protein>
    <recommendedName>
        <fullName evidence="8">4-coumarate--CoA ligase family protein</fullName>
    </recommendedName>
</protein>
<dbReference type="PROSITE" id="PS00455">
    <property type="entry name" value="AMP_BINDING"/>
    <property type="match status" value="1"/>
</dbReference>
<dbReference type="InterPro" id="IPR000873">
    <property type="entry name" value="AMP-dep_synth/lig_dom"/>
</dbReference>
<keyword evidence="2" id="KW-0436">Ligase</keyword>
<accession>A0A381NH17</accession>
<dbReference type="FunFam" id="3.40.50.12780:FF:000003">
    <property type="entry name" value="Long-chain-fatty-acid--CoA ligase FadD"/>
    <property type="match status" value="1"/>
</dbReference>
<dbReference type="PANTHER" id="PTHR24096:SF149">
    <property type="entry name" value="AMP-BINDING DOMAIN-CONTAINING PROTEIN-RELATED"/>
    <property type="match status" value="1"/>
</dbReference>
<keyword evidence="4" id="KW-0067">ATP-binding</keyword>
<name>A0A381NH17_9ZZZZ</name>
<dbReference type="Gene3D" id="3.30.300.30">
    <property type="match status" value="1"/>
</dbReference>
<dbReference type="FunFam" id="3.30.300.30:FF:000007">
    <property type="entry name" value="4-coumarate--CoA ligase 2"/>
    <property type="match status" value="1"/>
</dbReference>
<reference evidence="7" key="1">
    <citation type="submission" date="2018-05" db="EMBL/GenBank/DDBJ databases">
        <authorList>
            <person name="Lanie J.A."/>
            <person name="Ng W.-L."/>
            <person name="Kazmierczak K.M."/>
            <person name="Andrzejewski T.M."/>
            <person name="Davidsen T.M."/>
            <person name="Wayne K.J."/>
            <person name="Tettelin H."/>
            <person name="Glass J.I."/>
            <person name="Rusch D."/>
            <person name="Podicherti R."/>
            <person name="Tsui H.-C.T."/>
            <person name="Winkler M.E."/>
        </authorList>
    </citation>
    <scope>NUCLEOTIDE SEQUENCE</scope>
</reference>
<evidence type="ECO:0000256" key="2">
    <source>
        <dbReference type="ARBA" id="ARBA00022598"/>
    </source>
</evidence>
<evidence type="ECO:0000256" key="3">
    <source>
        <dbReference type="ARBA" id="ARBA00022741"/>
    </source>
</evidence>
<dbReference type="PANTHER" id="PTHR24096">
    <property type="entry name" value="LONG-CHAIN-FATTY-ACID--COA LIGASE"/>
    <property type="match status" value="1"/>
</dbReference>
<evidence type="ECO:0000259" key="5">
    <source>
        <dbReference type="Pfam" id="PF00501"/>
    </source>
</evidence>
<dbReference type="Gene3D" id="3.40.50.12780">
    <property type="entry name" value="N-terminal domain of ligase-like"/>
    <property type="match status" value="1"/>
</dbReference>
<comment type="similarity">
    <text evidence="1">Belongs to the ATP-dependent AMP-binding enzyme family.</text>
</comment>
<sequence>MIYRSPYPDVDIPNVPLQDFLFERAEKYADKPALIDGPTGRTITYSQLVGAVRRTATGLAARGFRKGDVFAIYSPNIPEYAIAFFGVAAAGGANTTVNPLYTPDELKRQLTDSQAKFLVTIPQFLDKAQEAVKGTAVQEVFVFGEAEGATPFASLMQGTDEPPVVEIDPMEDLVSLPYSSGTTGLPKGVMLTHHNLVSNLCQTHSVEQLSDEEVLIGILPFYHIYGMVVIMSGALRAGATIVTMPRFDLEQFLELLQKHGVTMAYLVPPIVLALAKHPLVDNYDISKLRNILSGAAPLPAPVAKACIERHGVMLRQGYGLTETSPVTHANGKDWEIKHESVGFALPNTEYRIVDLGTNVDADADQLGEVWIRGPQVMKGYLNNSEATSDMIDEDGWLHSGDIGRADEDGYLFVVDRVKELIKYKGMQVAPAELEGIIQAHPAVADVAVIPVPDVEAGEIPKAFVVVKPGAEVSGDAIMTHVSDRVAPHKKIRRVEFIDAIPKVASGKILRRELRDRERAARETAAS</sequence>